<keyword evidence="2" id="KW-0732">Signal</keyword>
<keyword evidence="1" id="KW-0472">Membrane</keyword>
<keyword evidence="5" id="KW-1185">Reference proteome</keyword>
<keyword evidence="1" id="KW-1133">Transmembrane helix</keyword>
<feature type="chain" id="PRO_5046770281" evidence="2">
    <location>
        <begin position="24"/>
        <end position="387"/>
    </location>
</feature>
<gene>
    <name evidence="4" type="ORF">GCM10009125_06900</name>
</gene>
<evidence type="ECO:0000313" key="4">
    <source>
        <dbReference type="EMBL" id="GAA0220488.1"/>
    </source>
</evidence>
<reference evidence="4 5" key="1">
    <citation type="journal article" date="2019" name="Int. J. Syst. Evol. Microbiol.">
        <title>The Global Catalogue of Microorganisms (GCM) 10K type strain sequencing project: providing services to taxonomists for standard genome sequencing and annotation.</title>
        <authorList>
            <consortium name="The Broad Institute Genomics Platform"/>
            <consortium name="The Broad Institute Genome Sequencing Center for Infectious Disease"/>
            <person name="Wu L."/>
            <person name="Ma J."/>
        </authorList>
    </citation>
    <scope>NUCLEOTIDE SEQUENCE [LARGE SCALE GENOMIC DNA]</scope>
    <source>
        <strain evidence="4 5">JCM 16240</strain>
    </source>
</reference>
<protein>
    <submittedName>
        <fullName evidence="4">NEW3 domain-containing protein</fullName>
    </submittedName>
</protein>
<dbReference type="InterPro" id="IPR018905">
    <property type="entry name" value="A-galactase_NEW3"/>
</dbReference>
<dbReference type="PANTHER" id="PTHR39198">
    <property type="entry name" value="HYPOTHETICAL MEMBRANE PROTEIN, CONSERVED"/>
    <property type="match status" value="1"/>
</dbReference>
<feature type="transmembrane region" description="Helical" evidence="1">
    <location>
        <begin position="361"/>
        <end position="382"/>
    </location>
</feature>
<dbReference type="RefSeq" id="WP_325126958.1">
    <property type="nucleotide sequence ID" value="NZ_BAAAFN010000006.1"/>
</dbReference>
<dbReference type="EMBL" id="BAAAFN010000006">
    <property type="protein sequence ID" value="GAA0220488.1"/>
    <property type="molecule type" value="Genomic_DNA"/>
</dbReference>
<accession>A0ABN0TFP4</accession>
<feature type="signal peptide" evidence="2">
    <location>
        <begin position="1"/>
        <end position="23"/>
    </location>
</feature>
<evidence type="ECO:0000259" key="3">
    <source>
        <dbReference type="Pfam" id="PF10633"/>
    </source>
</evidence>
<evidence type="ECO:0000313" key="5">
    <source>
        <dbReference type="Proteomes" id="UP001501176"/>
    </source>
</evidence>
<sequence>MSRHLAFWAAALCALSFQTAALAAETAPAGIYLSTDYPSLTLKAGETSTIALHLRNHATPPERLALSVDGVPSGWKADLLGNGRPVGSAMPGSDDTLPLQLRLDIPQDEARSHHTLTVHADGTQRHLSLPIDITLADELPAQLSIQPELPQLTGSARTAFDYQLTVKNASGHDVLASLAAQAPQYFDISFTEGYGTQQISAVPVKAGESKTVKLHVRPPASAQSGEHAIKVRVAADGAEATTDLKLDITGQPSLELSGRDGLMSTDAQIGDTREMPLVLRNDGTAAAQDIALDGTAPSGWKIEFEPARVALLEPGKTTEVQARITPSTQSLAGDYMVKLHARSAGQSADGDLRVSVTTSGLWGVSGAILIAVALLALLGAVARYGRR</sequence>
<dbReference type="Pfam" id="PF10633">
    <property type="entry name" value="NPCBM_assoc"/>
    <property type="match status" value="1"/>
</dbReference>
<dbReference type="InterPro" id="IPR013783">
    <property type="entry name" value="Ig-like_fold"/>
</dbReference>
<dbReference type="Proteomes" id="UP001501176">
    <property type="component" value="Unassembled WGS sequence"/>
</dbReference>
<organism evidence="4 5">
    <name type="scientific">Castellaniella daejeonensis</name>
    <dbReference type="NCBI Taxonomy" id="659013"/>
    <lineage>
        <taxon>Bacteria</taxon>
        <taxon>Pseudomonadati</taxon>
        <taxon>Pseudomonadota</taxon>
        <taxon>Betaproteobacteria</taxon>
        <taxon>Burkholderiales</taxon>
        <taxon>Alcaligenaceae</taxon>
        <taxon>Castellaniella</taxon>
    </lineage>
</organism>
<comment type="caution">
    <text evidence="4">The sequence shown here is derived from an EMBL/GenBank/DDBJ whole genome shotgun (WGS) entry which is preliminary data.</text>
</comment>
<dbReference type="PANTHER" id="PTHR39198:SF1">
    <property type="entry name" value="ALPHA-GALACTOSIDASE NEW3 DOMAIN-CONTAINING PROTEIN"/>
    <property type="match status" value="1"/>
</dbReference>
<proteinExistence type="predicted"/>
<name>A0ABN0TFP4_9BURK</name>
<feature type="domain" description="Alpha-galactosidase NEW3" evidence="3">
    <location>
        <begin position="268"/>
        <end position="342"/>
    </location>
</feature>
<dbReference type="Gene3D" id="2.60.40.10">
    <property type="entry name" value="Immunoglobulins"/>
    <property type="match status" value="1"/>
</dbReference>
<evidence type="ECO:0000256" key="1">
    <source>
        <dbReference type="SAM" id="Phobius"/>
    </source>
</evidence>
<evidence type="ECO:0000256" key="2">
    <source>
        <dbReference type="SAM" id="SignalP"/>
    </source>
</evidence>
<keyword evidence="1" id="KW-0812">Transmembrane</keyword>